<feature type="compositionally biased region" description="Low complexity" evidence="1">
    <location>
        <begin position="380"/>
        <end position="407"/>
    </location>
</feature>
<name>A0A2S4VG00_9BASI</name>
<accession>A0A2S4VG00</accession>
<feature type="region of interest" description="Disordered" evidence="1">
    <location>
        <begin position="241"/>
        <end position="268"/>
    </location>
</feature>
<protein>
    <recommendedName>
        <fullName evidence="6">Mid2 domain-containing protein</fullName>
    </recommendedName>
</protein>
<dbReference type="Proteomes" id="UP000239156">
    <property type="component" value="Unassembled WGS sequence"/>
</dbReference>
<keyword evidence="5" id="KW-1185">Reference proteome</keyword>
<feature type="compositionally biased region" description="Low complexity" evidence="1">
    <location>
        <begin position="31"/>
        <end position="89"/>
    </location>
</feature>
<feature type="compositionally biased region" description="Polar residues" evidence="1">
    <location>
        <begin position="322"/>
        <end position="334"/>
    </location>
</feature>
<keyword evidence="2" id="KW-1133">Transmembrane helix</keyword>
<keyword evidence="2" id="KW-0812">Transmembrane</keyword>
<feature type="region of interest" description="Disordered" evidence="1">
    <location>
        <begin position="283"/>
        <end position="459"/>
    </location>
</feature>
<comment type="caution">
    <text evidence="4">The sequence shown here is derived from an EMBL/GenBank/DDBJ whole genome shotgun (WGS) entry which is preliminary data.</text>
</comment>
<feature type="transmembrane region" description="Helical" evidence="2">
    <location>
        <begin position="194"/>
        <end position="215"/>
    </location>
</feature>
<feature type="signal peptide" evidence="3">
    <location>
        <begin position="1"/>
        <end position="31"/>
    </location>
</feature>
<feature type="compositionally biased region" description="Polar residues" evidence="1">
    <location>
        <begin position="412"/>
        <end position="424"/>
    </location>
</feature>
<evidence type="ECO:0000256" key="2">
    <source>
        <dbReference type="SAM" id="Phobius"/>
    </source>
</evidence>
<dbReference type="EMBL" id="PKSL01000064">
    <property type="protein sequence ID" value="POW08437.1"/>
    <property type="molecule type" value="Genomic_DNA"/>
</dbReference>
<reference evidence="4" key="1">
    <citation type="submission" date="2017-12" db="EMBL/GenBank/DDBJ databases">
        <title>Gene loss provides genomic basis for host adaptation in cereal stripe rust fungi.</title>
        <authorList>
            <person name="Xia C."/>
        </authorList>
    </citation>
    <scope>NUCLEOTIDE SEQUENCE [LARGE SCALE GENOMIC DNA]</scope>
    <source>
        <strain evidence="4">93-210</strain>
    </source>
</reference>
<evidence type="ECO:0000256" key="3">
    <source>
        <dbReference type="SAM" id="SignalP"/>
    </source>
</evidence>
<keyword evidence="2" id="KW-0472">Membrane</keyword>
<evidence type="ECO:0000256" key="1">
    <source>
        <dbReference type="SAM" id="MobiDB-lite"/>
    </source>
</evidence>
<keyword evidence="3" id="KW-0732">Signal</keyword>
<dbReference type="VEuPathDB" id="FungiDB:PSTT_07561"/>
<gene>
    <name evidence="4" type="ORF">PSTT_07561</name>
</gene>
<feature type="chain" id="PRO_5015608732" description="Mid2 domain-containing protein" evidence="3">
    <location>
        <begin position="32"/>
        <end position="459"/>
    </location>
</feature>
<sequence length="459" mass="48605">MNIRMAVHLSHPSLILNILLLLSLTTHLSHSQAVSSPSPSSPPAAAATAAPSSAPAAPASQPAIQPIISAPLDINPPSNTSPSVASPSSMPSPPNKDNPASAASNSAANHPASQSASSADAAGGSASSASVAHASSANAAQQPYSSIVIVTITRTGSDGSVYTAVTSAYTAVPRPSAAANNNNSSSGDSSSSTWAIIGGIVGGLAGIGAVVFIVFRCTQRRFSDLDDEDVAIKWPELVNRADDPSTLNPHAARPGVGHGIGEDDDQADEKPRLYSHDIAMEPLHSDQRHPGMYDTYQAYPPPPPAHPQEHNGYLDDPYLGPNGNQQPYPGTMNNLGYDDQQGGGGGYQHHPHDLQSQPSLGSSIHSPHNNLPPRPDSRQQQHLPPHLQQQQQQQQQFQQPPQQQFQQHHQHNMSVSSNQMQYPINWNAPDDIPLTAVNNNQQQQQQQSPGPHHPYHHQS</sequence>
<dbReference type="VEuPathDB" id="FungiDB:PSHT_00220"/>
<organism evidence="4 5">
    <name type="scientific">Puccinia striiformis</name>
    <dbReference type="NCBI Taxonomy" id="27350"/>
    <lineage>
        <taxon>Eukaryota</taxon>
        <taxon>Fungi</taxon>
        <taxon>Dikarya</taxon>
        <taxon>Basidiomycota</taxon>
        <taxon>Pucciniomycotina</taxon>
        <taxon>Pucciniomycetes</taxon>
        <taxon>Pucciniales</taxon>
        <taxon>Pucciniaceae</taxon>
        <taxon>Puccinia</taxon>
    </lineage>
</organism>
<feature type="compositionally biased region" description="Polar residues" evidence="1">
    <location>
        <begin position="354"/>
        <end position="369"/>
    </location>
</feature>
<evidence type="ECO:0000313" key="5">
    <source>
        <dbReference type="Proteomes" id="UP000239156"/>
    </source>
</evidence>
<feature type="compositionally biased region" description="Low complexity" evidence="1">
    <location>
        <begin position="97"/>
        <end position="124"/>
    </location>
</feature>
<dbReference type="AlphaFoldDB" id="A0A2S4VG00"/>
<feature type="region of interest" description="Disordered" evidence="1">
    <location>
        <begin position="31"/>
        <end position="124"/>
    </location>
</feature>
<evidence type="ECO:0000313" key="4">
    <source>
        <dbReference type="EMBL" id="POW08437.1"/>
    </source>
</evidence>
<proteinExistence type="predicted"/>
<feature type="compositionally biased region" description="Low complexity" evidence="1">
    <location>
        <begin position="438"/>
        <end position="447"/>
    </location>
</feature>
<evidence type="ECO:0008006" key="6">
    <source>
        <dbReference type="Google" id="ProtNLM"/>
    </source>
</evidence>